<accession>A0A0F9TBN8</accession>
<sequence length="321" mass="34206">MIRTRFLLNYHKLKWPVTLLFLITSIVGLTGACLAEPSRSPTSGPQGAQGEPGPRGAIGLQGQPGNPGVPGAVGAIDLTYLDSLVDDLMEDTILNHTHSNTNVEKDLQDQLYALQTRIIELESVEYEVLDPVESLDIPQLYAGFYSTLELGPSPWPSEIITPEDLTWEDLPDSVPSKIRLQFKGDSGEPGGPRGEPGETGKIGPAGDKGDTGERGPTGPRGLRGKEGDKGSTGNSGPLEGWERVLASDLTKSVTKSLEAECTAPRVVTGGGLVANIPNISILENFPALDGRGWRVRAVNNGSSSGQRWDLWAYAICVLATD</sequence>
<organism evidence="2">
    <name type="scientific">marine sediment metagenome</name>
    <dbReference type="NCBI Taxonomy" id="412755"/>
    <lineage>
        <taxon>unclassified sequences</taxon>
        <taxon>metagenomes</taxon>
        <taxon>ecological metagenomes</taxon>
    </lineage>
</organism>
<dbReference type="Gene3D" id="1.20.5.320">
    <property type="entry name" value="6-Phosphogluconate Dehydrogenase, domain 3"/>
    <property type="match status" value="1"/>
</dbReference>
<feature type="region of interest" description="Disordered" evidence="1">
    <location>
        <begin position="180"/>
        <end position="240"/>
    </location>
</feature>
<name>A0A0F9TBN8_9ZZZZ</name>
<dbReference type="PANTHER" id="PTHR24023">
    <property type="entry name" value="COLLAGEN ALPHA"/>
    <property type="match status" value="1"/>
</dbReference>
<dbReference type="InterPro" id="IPR050149">
    <property type="entry name" value="Collagen_superfamily"/>
</dbReference>
<proteinExistence type="predicted"/>
<dbReference type="InterPro" id="IPR008160">
    <property type="entry name" value="Collagen"/>
</dbReference>
<protein>
    <recommendedName>
        <fullName evidence="3">Collagen-like protein</fullName>
    </recommendedName>
</protein>
<dbReference type="EMBL" id="LAZR01000258">
    <property type="protein sequence ID" value="KKN78680.1"/>
    <property type="molecule type" value="Genomic_DNA"/>
</dbReference>
<dbReference type="PANTHER" id="PTHR24023:SF1082">
    <property type="entry name" value="COLLAGEN TRIPLE HELIX REPEAT"/>
    <property type="match status" value="1"/>
</dbReference>
<evidence type="ECO:0000256" key="1">
    <source>
        <dbReference type="SAM" id="MobiDB-lite"/>
    </source>
</evidence>
<dbReference type="Pfam" id="PF01391">
    <property type="entry name" value="Collagen"/>
    <property type="match status" value="1"/>
</dbReference>
<gene>
    <name evidence="2" type="ORF">LCGC14_0347470</name>
</gene>
<evidence type="ECO:0000313" key="2">
    <source>
        <dbReference type="EMBL" id="KKN78680.1"/>
    </source>
</evidence>
<feature type="region of interest" description="Disordered" evidence="1">
    <location>
        <begin position="37"/>
        <end position="64"/>
    </location>
</feature>
<dbReference type="PROSITE" id="PS51257">
    <property type="entry name" value="PROKAR_LIPOPROTEIN"/>
    <property type="match status" value="1"/>
</dbReference>
<dbReference type="GO" id="GO:0031012">
    <property type="term" value="C:extracellular matrix"/>
    <property type="evidence" value="ECO:0007669"/>
    <property type="project" value="TreeGrafter"/>
</dbReference>
<dbReference type="AlphaFoldDB" id="A0A0F9TBN8"/>
<comment type="caution">
    <text evidence="2">The sequence shown here is derived from an EMBL/GenBank/DDBJ whole genome shotgun (WGS) entry which is preliminary data.</text>
</comment>
<dbReference type="GO" id="GO:0005615">
    <property type="term" value="C:extracellular space"/>
    <property type="evidence" value="ECO:0007669"/>
    <property type="project" value="TreeGrafter"/>
</dbReference>
<evidence type="ECO:0008006" key="3">
    <source>
        <dbReference type="Google" id="ProtNLM"/>
    </source>
</evidence>
<reference evidence="2" key="1">
    <citation type="journal article" date="2015" name="Nature">
        <title>Complex archaea that bridge the gap between prokaryotes and eukaryotes.</title>
        <authorList>
            <person name="Spang A."/>
            <person name="Saw J.H."/>
            <person name="Jorgensen S.L."/>
            <person name="Zaremba-Niedzwiedzka K."/>
            <person name="Martijn J."/>
            <person name="Lind A.E."/>
            <person name="van Eijk R."/>
            <person name="Schleper C."/>
            <person name="Guy L."/>
            <person name="Ettema T.J."/>
        </authorList>
    </citation>
    <scope>NUCLEOTIDE SEQUENCE</scope>
</reference>